<name>Q2LSU7_SYNAS</name>
<dbReference type="STRING" id="56780.SYN_01506"/>
<protein>
    <submittedName>
        <fullName evidence="2">ATPase</fullName>
    </submittedName>
</protein>
<dbReference type="PANTHER" id="PTHR33295">
    <property type="entry name" value="ATPASE"/>
    <property type="match status" value="1"/>
</dbReference>
<sequence length="464" mass="53790">MLLTGIVIVYRHEITDMAVNMIESGKIIEILNKYNSYWSTGTISCGIRRDMLDSCTRQLDAKEILLLKGIRRSGKSTLMAQMIGALLEAGIRPVQILRVNLEEPLFSTDASLDFLERIYRLYRDRICPAGRCYLFLDEIQNIPEWERWVRGRNETEDIKIVLTGSSSELLSRETGTKLTGRHLSFTVFPLSFQEFLRFRNIMITSREDYYANKPLVRHLFSEYLRYGGFPEVVLKEAVEDKELLLWQYFEDIVYRDIVSKYGIRDAVTLRNLAVYLMTNIGRLTSISNLKKTFGVSQDKIENYAAALLETCLAHRVSKFSWSLKRSLRERFNIYAVDTGLRNRVAFSFSEDSGWLVENVVLNFLKSQFEEIYFESNGGEIDFVIKEGVDLTHRLQVWYADPADTDIPERELRCWTGSKTSHEEARPSRTERIRNILITNDLEKELVLGETKVECLPVILFLLGK</sequence>
<dbReference type="InterPro" id="IPR025420">
    <property type="entry name" value="DUF4143"/>
</dbReference>
<dbReference type="Pfam" id="PF13635">
    <property type="entry name" value="DUF4143"/>
    <property type="match status" value="1"/>
</dbReference>
<dbReference type="Proteomes" id="UP000001933">
    <property type="component" value="Chromosome"/>
</dbReference>
<accession>Q2LSU7</accession>
<evidence type="ECO:0000313" key="2">
    <source>
        <dbReference type="EMBL" id="ABC77159.1"/>
    </source>
</evidence>
<organism evidence="2 3">
    <name type="scientific">Syntrophus aciditrophicus (strain SB)</name>
    <dbReference type="NCBI Taxonomy" id="56780"/>
    <lineage>
        <taxon>Bacteria</taxon>
        <taxon>Pseudomonadati</taxon>
        <taxon>Thermodesulfobacteriota</taxon>
        <taxon>Syntrophia</taxon>
        <taxon>Syntrophales</taxon>
        <taxon>Syntrophaceae</taxon>
        <taxon>Syntrophus</taxon>
    </lineage>
</organism>
<keyword evidence="3" id="KW-1185">Reference proteome</keyword>
<dbReference type="PANTHER" id="PTHR33295:SF18">
    <property type="entry name" value="AAA+ ATPASE DOMAIN-CONTAINING PROTEIN"/>
    <property type="match status" value="1"/>
</dbReference>
<dbReference type="AlphaFoldDB" id="Q2LSU7"/>
<dbReference type="InterPro" id="IPR003593">
    <property type="entry name" value="AAA+_ATPase"/>
</dbReference>
<reference evidence="2 3" key="1">
    <citation type="journal article" date="2007" name="Proc. Natl. Acad. Sci. U.S.A.">
        <title>The genome of Syntrophus aciditrophicus: life at the thermodynamic limit of microbial growth.</title>
        <authorList>
            <person name="McInerney M.J."/>
            <person name="Rohlin L."/>
            <person name="Mouttaki H."/>
            <person name="Kim U."/>
            <person name="Krupp R.S."/>
            <person name="Rios-Hernandez L."/>
            <person name="Sieber J."/>
            <person name="Struchtemeyer C.G."/>
            <person name="Bhattacharyya A."/>
            <person name="Campbell J.W."/>
            <person name="Gunsalus R.P."/>
        </authorList>
    </citation>
    <scope>NUCLEOTIDE SEQUENCE [LARGE SCALE GENOMIC DNA]</scope>
    <source>
        <strain evidence="2 3">SB</strain>
    </source>
</reference>
<dbReference type="KEGG" id="sat:SYN_01506"/>
<dbReference type="InterPro" id="IPR041682">
    <property type="entry name" value="AAA_14"/>
</dbReference>
<gene>
    <name evidence="2" type="ORF">SYN_01506</name>
</gene>
<feature type="domain" description="AAA+ ATPase" evidence="1">
    <location>
        <begin position="61"/>
        <end position="208"/>
    </location>
</feature>
<dbReference type="Pfam" id="PF13173">
    <property type="entry name" value="AAA_14"/>
    <property type="match status" value="1"/>
</dbReference>
<evidence type="ECO:0000313" key="3">
    <source>
        <dbReference type="Proteomes" id="UP000001933"/>
    </source>
</evidence>
<dbReference type="SUPFAM" id="SSF52540">
    <property type="entry name" value="P-loop containing nucleoside triphosphate hydrolases"/>
    <property type="match status" value="1"/>
</dbReference>
<dbReference type="EMBL" id="CP000252">
    <property type="protein sequence ID" value="ABC77159.1"/>
    <property type="molecule type" value="Genomic_DNA"/>
</dbReference>
<dbReference type="SMART" id="SM00382">
    <property type="entry name" value="AAA"/>
    <property type="match status" value="1"/>
</dbReference>
<dbReference type="InterPro" id="IPR027417">
    <property type="entry name" value="P-loop_NTPase"/>
</dbReference>
<evidence type="ECO:0000259" key="1">
    <source>
        <dbReference type="SMART" id="SM00382"/>
    </source>
</evidence>
<dbReference type="InParanoid" id="Q2LSU7"/>
<proteinExistence type="predicted"/>
<dbReference type="eggNOG" id="COG1373">
    <property type="taxonomic scope" value="Bacteria"/>
</dbReference>
<dbReference type="HOGENOM" id="CLU_041527_0_0_7"/>